<protein>
    <submittedName>
        <fullName evidence="1">AKIP1 protein</fullName>
    </submittedName>
</protein>
<gene>
    <name evidence="1" type="primary">Akip1</name>
    <name evidence="1" type="ORF">GTO96_0000308</name>
</gene>
<keyword evidence="2" id="KW-1185">Reference proteome</keyword>
<name>A0A8X7X6I0_POLSE</name>
<proteinExistence type="predicted"/>
<feature type="non-terminal residue" evidence="1">
    <location>
        <position position="372"/>
    </location>
</feature>
<dbReference type="GO" id="GO:1901222">
    <property type="term" value="P:regulation of non-canonical NF-kappaB signal transduction"/>
    <property type="evidence" value="ECO:0007669"/>
    <property type="project" value="InterPro"/>
</dbReference>
<organism evidence="1 2">
    <name type="scientific">Polypterus senegalus</name>
    <name type="common">Senegal bichir</name>
    <dbReference type="NCBI Taxonomy" id="55291"/>
    <lineage>
        <taxon>Eukaryota</taxon>
        <taxon>Metazoa</taxon>
        <taxon>Chordata</taxon>
        <taxon>Craniata</taxon>
        <taxon>Vertebrata</taxon>
        <taxon>Euteleostomi</taxon>
        <taxon>Actinopterygii</taxon>
        <taxon>Polypteriformes</taxon>
        <taxon>Polypteridae</taxon>
        <taxon>Polypterus</taxon>
    </lineage>
</organism>
<dbReference type="GO" id="GO:0005654">
    <property type="term" value="C:nucleoplasm"/>
    <property type="evidence" value="ECO:0007669"/>
    <property type="project" value="TreeGrafter"/>
</dbReference>
<comment type="caution">
    <text evidence="1">The sequence shown here is derived from an EMBL/GenBank/DDBJ whole genome shotgun (WGS) entry which is preliminary data.</text>
</comment>
<dbReference type="Proteomes" id="UP000886611">
    <property type="component" value="Unassembled WGS sequence"/>
</dbReference>
<dbReference type="InterPro" id="IPR033214">
    <property type="entry name" value="AKIP1"/>
</dbReference>
<evidence type="ECO:0000313" key="1">
    <source>
        <dbReference type="EMBL" id="KAG2463100.1"/>
    </source>
</evidence>
<accession>A0A8X7X6I0</accession>
<dbReference type="PANTHER" id="PTHR14330:SF2">
    <property type="entry name" value="A-KINASE-INTERACTING PROTEIN 1"/>
    <property type="match status" value="1"/>
</dbReference>
<feature type="non-terminal residue" evidence="1">
    <location>
        <position position="1"/>
    </location>
</feature>
<dbReference type="PANTHER" id="PTHR14330">
    <property type="entry name" value="A-KINASE-INTERACTING PROTEIN 1"/>
    <property type="match status" value="1"/>
</dbReference>
<dbReference type="EMBL" id="JAATIS010004040">
    <property type="protein sequence ID" value="KAG2463100.1"/>
    <property type="molecule type" value="Genomic_DNA"/>
</dbReference>
<reference evidence="1 2" key="1">
    <citation type="journal article" date="2021" name="Cell">
        <title>Tracing the genetic footprints of vertebrate landing in non-teleost ray-finned fishes.</title>
        <authorList>
            <person name="Bi X."/>
            <person name="Wang K."/>
            <person name="Yang L."/>
            <person name="Pan H."/>
            <person name="Jiang H."/>
            <person name="Wei Q."/>
            <person name="Fang M."/>
            <person name="Yu H."/>
            <person name="Zhu C."/>
            <person name="Cai Y."/>
            <person name="He Y."/>
            <person name="Gan X."/>
            <person name="Zeng H."/>
            <person name="Yu D."/>
            <person name="Zhu Y."/>
            <person name="Jiang H."/>
            <person name="Qiu Q."/>
            <person name="Yang H."/>
            <person name="Zhang Y.E."/>
            <person name="Wang W."/>
            <person name="Zhu M."/>
            <person name="He S."/>
            <person name="Zhang G."/>
        </authorList>
    </citation>
    <scope>NUCLEOTIDE SEQUENCE [LARGE SCALE GENOMIC DNA]</scope>
    <source>
        <strain evidence="1">Bchr_013</strain>
    </source>
</reference>
<dbReference type="AlphaFoldDB" id="A0A8X7X6I0"/>
<sequence length="372" mass="42022">MNNRRVLMERSLERSAQLSLEVLERAQRRSVRWPARGPSEGPKVHAAKLRATRDTCEHYKKVDDAFDTILNLMANASKQCKTYYRSVPECYYNKYEANHLCRYHSENCGPASSKSDVFLKKARSLCEERADLGTSADPNVMWETFHDKTLKVPEGCVGVMGAHRRRCFISQGTLDIIERSRSTRLNGNSGLYREQRRTATRSLRADKEVFHRGICEQVTHHLWSSDPCPAYRGIEALRTSESVPWRVAVRVADGTVLTGDTAVVTRWAGYFEQLFKADLPGKTLDISVCSDYTPWSINENQVKSNLGAYTGTMCCCTTYTTKQLCILVDPLSAAARCYVDDPWPGPAPRVPNNEDLMSRITLGETRHMAVVP</sequence>
<evidence type="ECO:0000313" key="2">
    <source>
        <dbReference type="Proteomes" id="UP000886611"/>
    </source>
</evidence>